<dbReference type="InterPro" id="IPR036514">
    <property type="entry name" value="SGNH_hydro_sf"/>
</dbReference>
<dbReference type="Gene3D" id="3.40.50.1110">
    <property type="entry name" value="SGNH hydrolase"/>
    <property type="match status" value="1"/>
</dbReference>
<dbReference type="SUPFAM" id="SSF52266">
    <property type="entry name" value="SGNH hydrolase"/>
    <property type="match status" value="1"/>
</dbReference>
<keyword evidence="4" id="KW-1185">Reference proteome</keyword>
<keyword evidence="1" id="KW-0732">Signal</keyword>
<name>A0ABZ2YK92_9BACT</name>
<dbReference type="RefSeq" id="WP_341835029.1">
    <property type="nucleotide sequence ID" value="NZ_CP149822.1"/>
</dbReference>
<feature type="chain" id="PRO_5046960856" evidence="1">
    <location>
        <begin position="20"/>
        <end position="221"/>
    </location>
</feature>
<feature type="signal peptide" evidence="1">
    <location>
        <begin position="1"/>
        <end position="19"/>
    </location>
</feature>
<accession>A0ABZ2YK92</accession>
<evidence type="ECO:0000313" key="4">
    <source>
        <dbReference type="Proteomes" id="UP001485459"/>
    </source>
</evidence>
<dbReference type="Proteomes" id="UP001485459">
    <property type="component" value="Chromosome"/>
</dbReference>
<evidence type="ECO:0000259" key="2">
    <source>
        <dbReference type="Pfam" id="PF13472"/>
    </source>
</evidence>
<protein>
    <submittedName>
        <fullName evidence="3">GDSL-type esterase/lipase family protein</fullName>
    </submittedName>
</protein>
<dbReference type="Pfam" id="PF13472">
    <property type="entry name" value="Lipase_GDSL_2"/>
    <property type="match status" value="1"/>
</dbReference>
<dbReference type="PANTHER" id="PTHR30383:SF5">
    <property type="entry name" value="SGNH HYDROLASE-TYPE ESTERASE DOMAIN-CONTAINING PROTEIN"/>
    <property type="match status" value="1"/>
</dbReference>
<proteinExistence type="predicted"/>
<organism evidence="3 4">
    <name type="scientific">Chitinophaga pollutisoli</name>
    <dbReference type="NCBI Taxonomy" id="3133966"/>
    <lineage>
        <taxon>Bacteria</taxon>
        <taxon>Pseudomonadati</taxon>
        <taxon>Bacteroidota</taxon>
        <taxon>Chitinophagia</taxon>
        <taxon>Chitinophagales</taxon>
        <taxon>Chitinophagaceae</taxon>
        <taxon>Chitinophaga</taxon>
    </lineage>
</organism>
<dbReference type="PANTHER" id="PTHR30383">
    <property type="entry name" value="THIOESTERASE 1/PROTEASE 1/LYSOPHOSPHOLIPASE L1"/>
    <property type="match status" value="1"/>
</dbReference>
<evidence type="ECO:0000313" key="3">
    <source>
        <dbReference type="EMBL" id="WZN40095.1"/>
    </source>
</evidence>
<gene>
    <name evidence="3" type="ORF">WJU16_19180</name>
</gene>
<dbReference type="EMBL" id="CP149822">
    <property type="protein sequence ID" value="WZN40095.1"/>
    <property type="molecule type" value="Genomic_DNA"/>
</dbReference>
<dbReference type="InterPro" id="IPR013830">
    <property type="entry name" value="SGNH_hydro"/>
</dbReference>
<evidence type="ECO:0000256" key="1">
    <source>
        <dbReference type="SAM" id="SignalP"/>
    </source>
</evidence>
<feature type="domain" description="SGNH hydrolase-type esterase" evidence="2">
    <location>
        <begin position="51"/>
        <end position="210"/>
    </location>
</feature>
<dbReference type="InterPro" id="IPR051532">
    <property type="entry name" value="Ester_Hydrolysis_Enzymes"/>
</dbReference>
<reference evidence="4" key="1">
    <citation type="submission" date="2024-03" db="EMBL/GenBank/DDBJ databases">
        <title>Chitinophaga horti sp. nov., isolated from garden soil.</title>
        <authorList>
            <person name="Lee D.S."/>
            <person name="Han D.M."/>
            <person name="Baek J.H."/>
            <person name="Choi D.G."/>
            <person name="Jeon J.H."/>
            <person name="Jeon C.O."/>
        </authorList>
    </citation>
    <scope>NUCLEOTIDE SEQUENCE [LARGE SCALE GENOMIC DNA]</scope>
    <source>
        <strain evidence="4">GPA1</strain>
    </source>
</reference>
<sequence length="221" mass="24274">MMQRLLLAAAILAVTTARAQQIDSTYANDYYNGRMALFATFPEQRGAIVMLGNSITERAAWPELLPGKKIANRGIGGDNTFGVLARLDGVIAMRPSKIFLLIGINDLGRGLPENVILANYRRILERLTASLPKTKIYVESVLPMHESKLPAYLQNKAGKVASLNTGIAALAKEFNLPFLNLHEWAADANGQLKAEYTGDGIHLTPIAYAAWIKWLQEKKAL</sequence>